<gene>
    <name evidence="1" type="ORF">H2199_009286</name>
</gene>
<comment type="caution">
    <text evidence="1">The sequence shown here is derived from an EMBL/GenBank/DDBJ whole genome shotgun (WGS) entry which is preliminary data.</text>
</comment>
<evidence type="ECO:0000313" key="2">
    <source>
        <dbReference type="Proteomes" id="UP001172680"/>
    </source>
</evidence>
<name>A0ACC2YET4_9PEZI</name>
<dbReference type="Proteomes" id="UP001172680">
    <property type="component" value="Unassembled WGS sequence"/>
</dbReference>
<dbReference type="EMBL" id="JAPDRP010000045">
    <property type="protein sequence ID" value="KAJ9633674.1"/>
    <property type="molecule type" value="Genomic_DNA"/>
</dbReference>
<organism evidence="1 2">
    <name type="scientific">Coniosporium tulheliwenetii</name>
    <dbReference type="NCBI Taxonomy" id="3383036"/>
    <lineage>
        <taxon>Eukaryota</taxon>
        <taxon>Fungi</taxon>
        <taxon>Dikarya</taxon>
        <taxon>Ascomycota</taxon>
        <taxon>Pezizomycotina</taxon>
        <taxon>Dothideomycetes</taxon>
        <taxon>Dothideomycetes incertae sedis</taxon>
        <taxon>Coniosporium</taxon>
    </lineage>
</organism>
<protein>
    <submittedName>
        <fullName evidence="1">Uncharacterized protein</fullName>
    </submittedName>
</protein>
<sequence length="591" mass="68133">MLGSELTERQLDALRMVWDDDCWDRLEREEMGPTRLEENGEEKEDVDESDDESDDESEIESERESDSSCAIERQCPKDGLELLHPVTPETSSDSSGKVKGGSNKAPVSMRDRDDRLSELVFRLSVRFATEEFTDGQPRSSLLVYFSGVLGFSECNQTFRRAKDFTSCLSGLIYLLRLIFLEYALPYRSYNHIGLEQRPSREHLARLDQVRLRYMISGCLTPLAEFQDLRDFGRTLSRSDPPSFMVHWSDDGTTMRYHNTFMTITQFKEFTHRLLASAEALVQKLMYDWLPEVDLGKLKDELCNTRRGFSFVSHPENGLTNAFLQLSTRACMDRADGLLSDNQWNRAAVFRYLRRKEVLLESLLAVMYVLAGQGPRSTELLSLQHCNGPFGERGVYIHNGYMIYIARHHKARRSTNKEFYVVRFLPWAAGRLLFYYLVYIRPFTEMLKRQVPIASSEAGSSMLFSSDHAPEQPWSSHRLTAILKKSSLGLFEKPIGVRLNRQLSIAITEKHIKSIATPFNIYDDKSPDADIDVIFAWQSCHRPLQRATTYGLDGAFPTKLQPALLRRYEYASVKWHRFLEHESKGDILSQKR</sequence>
<keyword evidence="2" id="KW-1185">Reference proteome</keyword>
<accession>A0ACC2YET4</accession>
<evidence type="ECO:0000313" key="1">
    <source>
        <dbReference type="EMBL" id="KAJ9633674.1"/>
    </source>
</evidence>
<proteinExistence type="predicted"/>
<reference evidence="1" key="1">
    <citation type="submission" date="2022-10" db="EMBL/GenBank/DDBJ databases">
        <title>Culturing micro-colonial fungi from biological soil crusts in the Mojave desert and describing Neophaeococcomyces mojavensis, and introducing the new genera and species Taxawa tesnikishii.</title>
        <authorList>
            <person name="Kurbessoian T."/>
            <person name="Stajich J.E."/>
        </authorList>
    </citation>
    <scope>NUCLEOTIDE SEQUENCE</scope>
    <source>
        <strain evidence="1">JES_115</strain>
    </source>
</reference>